<comment type="caution">
    <text evidence="3">The sequence shown here is derived from an EMBL/GenBank/DDBJ whole genome shotgun (WGS) entry which is preliminary data.</text>
</comment>
<keyword evidence="2" id="KW-0472">Membrane</keyword>
<feature type="compositionally biased region" description="Polar residues" evidence="1">
    <location>
        <begin position="78"/>
        <end position="90"/>
    </location>
</feature>
<proteinExistence type="predicted"/>
<feature type="transmembrane region" description="Helical" evidence="2">
    <location>
        <begin position="123"/>
        <end position="145"/>
    </location>
</feature>
<feature type="transmembrane region" description="Helical" evidence="2">
    <location>
        <begin position="165"/>
        <end position="187"/>
    </location>
</feature>
<keyword evidence="2" id="KW-0812">Transmembrane</keyword>
<dbReference type="AlphaFoldDB" id="A0AAN7Y3P0"/>
<sequence length="259" mass="28570">MLAAHFVRSNHVNDQFTYDAVLSVVNDKRRELKLRVQQAEQKWTKDLPDEIEQGVQRWLRFLDELLAQTSDKYESLKEQQVQALQRSPTSGLDPDDPSSDIVKLPAAIAVASENTTDLEKVSLLSLFFVFVAIAMVPFGMGFAGYWTADPPESAVGSTADPDFKWLISSTLLSIFGNVYAAVPLWKITRGSSANLASQIVLWLSIVLGVVSVSVYPLCNKAWSSSLSFFCSFFAIGSVFISTQKTSEKAADSAAEDQEE</sequence>
<organism evidence="3 4">
    <name type="scientific">Lithohypha guttulata</name>
    <dbReference type="NCBI Taxonomy" id="1690604"/>
    <lineage>
        <taxon>Eukaryota</taxon>
        <taxon>Fungi</taxon>
        <taxon>Dikarya</taxon>
        <taxon>Ascomycota</taxon>
        <taxon>Pezizomycotina</taxon>
        <taxon>Eurotiomycetes</taxon>
        <taxon>Chaetothyriomycetidae</taxon>
        <taxon>Chaetothyriales</taxon>
        <taxon>Trichomeriaceae</taxon>
        <taxon>Lithohypha</taxon>
    </lineage>
</organism>
<reference evidence="3 4" key="1">
    <citation type="submission" date="2023-08" db="EMBL/GenBank/DDBJ databases">
        <title>Black Yeasts Isolated from many extreme environments.</title>
        <authorList>
            <person name="Coleine C."/>
            <person name="Stajich J.E."/>
            <person name="Selbmann L."/>
        </authorList>
    </citation>
    <scope>NUCLEOTIDE SEQUENCE [LARGE SCALE GENOMIC DNA]</scope>
    <source>
        <strain evidence="3 4">CCFEE 5910</strain>
    </source>
</reference>
<feature type="transmembrane region" description="Helical" evidence="2">
    <location>
        <begin position="221"/>
        <end position="240"/>
    </location>
</feature>
<keyword evidence="2" id="KW-1133">Transmembrane helix</keyword>
<evidence type="ECO:0000256" key="1">
    <source>
        <dbReference type="SAM" id="MobiDB-lite"/>
    </source>
</evidence>
<keyword evidence="4" id="KW-1185">Reference proteome</keyword>
<evidence type="ECO:0000313" key="3">
    <source>
        <dbReference type="EMBL" id="KAK5080922.1"/>
    </source>
</evidence>
<evidence type="ECO:0000313" key="4">
    <source>
        <dbReference type="Proteomes" id="UP001309876"/>
    </source>
</evidence>
<dbReference type="Proteomes" id="UP001309876">
    <property type="component" value="Unassembled WGS sequence"/>
</dbReference>
<evidence type="ECO:0000256" key="2">
    <source>
        <dbReference type="SAM" id="Phobius"/>
    </source>
</evidence>
<feature type="region of interest" description="Disordered" evidence="1">
    <location>
        <begin position="78"/>
        <end position="97"/>
    </location>
</feature>
<gene>
    <name evidence="3" type="ORF">LTR05_008238</name>
</gene>
<dbReference type="EMBL" id="JAVRRJ010000011">
    <property type="protein sequence ID" value="KAK5080922.1"/>
    <property type="molecule type" value="Genomic_DNA"/>
</dbReference>
<accession>A0AAN7Y3P0</accession>
<name>A0AAN7Y3P0_9EURO</name>
<protein>
    <submittedName>
        <fullName evidence="3">Uncharacterized protein</fullName>
    </submittedName>
</protein>
<feature type="transmembrane region" description="Helical" evidence="2">
    <location>
        <begin position="199"/>
        <end position="215"/>
    </location>
</feature>